<dbReference type="EMBL" id="CP056067">
    <property type="protein sequence ID" value="UVC54472.1"/>
    <property type="molecule type" value="Genomic_DNA"/>
</dbReference>
<dbReference type="AlphaFoldDB" id="A0A976XK01"/>
<sequence>MLFNVLESYTLQDKVRFKVSTST</sequence>
<organism evidence="1 2">
    <name type="scientific">Theileria orientalis</name>
    <dbReference type="NCBI Taxonomy" id="68886"/>
    <lineage>
        <taxon>Eukaryota</taxon>
        <taxon>Sar</taxon>
        <taxon>Alveolata</taxon>
        <taxon>Apicomplexa</taxon>
        <taxon>Aconoidasida</taxon>
        <taxon>Piroplasmida</taxon>
        <taxon>Theileriidae</taxon>
        <taxon>Theileria</taxon>
    </lineage>
</organism>
<dbReference type="Proteomes" id="UP000244803">
    <property type="component" value="Chromosome 4"/>
</dbReference>
<name>A0A976XK01_THEOR</name>
<protein>
    <submittedName>
        <fullName evidence="1">Uncharacterized protein</fullName>
    </submittedName>
</protein>
<evidence type="ECO:0000313" key="1">
    <source>
        <dbReference type="EMBL" id="UVC54472.1"/>
    </source>
</evidence>
<evidence type="ECO:0000313" key="2">
    <source>
        <dbReference type="Proteomes" id="UP000244803"/>
    </source>
</evidence>
<proteinExistence type="predicted"/>
<accession>A0A976XK01</accession>
<reference evidence="1" key="1">
    <citation type="submission" date="2022-07" db="EMBL/GenBank/DDBJ databases">
        <title>Evaluation of T. orientalis genome assembly methods using nanopore sequencing and analysis of variation between genomes.</title>
        <authorList>
            <person name="Yam J."/>
            <person name="Micallef M.L."/>
            <person name="Liu M."/>
            <person name="Djordjevic S.P."/>
            <person name="Bogema D.R."/>
            <person name="Jenkins C."/>
        </authorList>
    </citation>
    <scope>NUCLEOTIDE SEQUENCE</scope>
    <source>
        <strain evidence="1">Fish Creek</strain>
    </source>
</reference>
<gene>
    <name evidence="1" type="ORF">MACJ_004019</name>
</gene>